<dbReference type="OMA" id="MCEADEN"/>
<evidence type="ECO:0000256" key="3">
    <source>
        <dbReference type="SAM" id="MobiDB-lite"/>
    </source>
</evidence>
<evidence type="ECO:0000259" key="4">
    <source>
        <dbReference type="Pfam" id="PF23276"/>
    </source>
</evidence>
<keyword evidence="1" id="KW-0677">Repeat</keyword>
<dbReference type="Gene3D" id="1.25.40.10">
    <property type="entry name" value="Tetratricopeptide repeat domain"/>
    <property type="match status" value="3"/>
</dbReference>
<dbReference type="AlphaFoldDB" id="L8HJU8"/>
<dbReference type="OrthoDB" id="185373at2759"/>
<feature type="domain" description="Pentatricopeptide repeat-containing protein-mitochondrial" evidence="4">
    <location>
        <begin position="292"/>
        <end position="425"/>
    </location>
</feature>
<sequence>MKAANRFSSRLNPLPRLSSPPMDFYVPEHERIAVTTMPPATHPTPAALDTPRSPAPQIPVKKSKARLAPSDLTTVEKANYYMKEALKDETPGEVVHLWKLMKRNNLIPNRDSYKLLVRAFAMEGQADEPLQLINEMDENNIQPDLDIYNGLLNCLAEAKQGSSFGIASILLYGVRHGLTPNATSQHLLVLAYVNAGDFRRGWRQVEVMKEKGIQPSAEVFHALLSSSMLRALPRNTIQVVEEMVRLGIKLRKNDVQQVLDICLRNEQLDDLQNFIKHMEASNTPISEKQLTPILVFAGRRANPEFTLQLKEKYVHAGCTRHAAHTAYESLIRSQANAIRFPEAFKTLAEMHKEGLRLRSHASRALVEAMSRDCRVIDDVYVHVEQLQSSEDVEVDPDVMRTYLNLIIEACSQTQQFSKAFDTFAALESFGLKPDVQSFHAVLKGICSVPGHLAAVTQVYDQLAKNDLRPTAETFHHVISAFLVNNELQNGLELLGVARDLEVNVGYDTCAMIVRKMARVQHTELLERAQQAMESLGYRPEYFLPHPAPNSYQPPALESYLSRPRSMPVDLDTLRQRRPY</sequence>
<evidence type="ECO:0000256" key="1">
    <source>
        <dbReference type="ARBA" id="ARBA00022737"/>
    </source>
</evidence>
<feature type="repeat" description="PPR" evidence="2">
    <location>
        <begin position="109"/>
        <end position="143"/>
    </location>
</feature>
<feature type="compositionally biased region" description="Low complexity" evidence="3">
    <location>
        <begin position="37"/>
        <end position="51"/>
    </location>
</feature>
<dbReference type="InterPro" id="IPR002885">
    <property type="entry name" value="PPR_rpt"/>
</dbReference>
<gene>
    <name evidence="5" type="ORF">ACA1_172720</name>
</gene>
<dbReference type="RefSeq" id="XP_004356546.1">
    <property type="nucleotide sequence ID" value="XM_004356493.1"/>
</dbReference>
<proteinExistence type="predicted"/>
<dbReference type="EMBL" id="KB007811">
    <property type="protein sequence ID" value="ELR24646.1"/>
    <property type="molecule type" value="Genomic_DNA"/>
</dbReference>
<feature type="region of interest" description="Disordered" evidence="3">
    <location>
        <begin position="37"/>
        <end position="65"/>
    </location>
</feature>
<dbReference type="KEGG" id="acan:ACA1_172720"/>
<evidence type="ECO:0000256" key="2">
    <source>
        <dbReference type="PROSITE-ProRule" id="PRU00708"/>
    </source>
</evidence>
<evidence type="ECO:0000313" key="5">
    <source>
        <dbReference type="EMBL" id="ELR24646.1"/>
    </source>
</evidence>
<dbReference type="Proteomes" id="UP000011083">
    <property type="component" value="Unassembled WGS sequence"/>
</dbReference>
<evidence type="ECO:0000313" key="6">
    <source>
        <dbReference type="Proteomes" id="UP000011083"/>
    </source>
</evidence>
<dbReference type="PANTHER" id="PTHR47447">
    <property type="entry name" value="OS03G0856100 PROTEIN"/>
    <property type="match status" value="1"/>
</dbReference>
<reference evidence="5 6" key="1">
    <citation type="journal article" date="2013" name="Genome Biol.">
        <title>Genome of Acanthamoeba castellanii highlights extensive lateral gene transfer and early evolution of tyrosine kinase signaling.</title>
        <authorList>
            <person name="Clarke M."/>
            <person name="Lohan A.J."/>
            <person name="Liu B."/>
            <person name="Lagkouvardos I."/>
            <person name="Roy S."/>
            <person name="Zafar N."/>
            <person name="Bertelli C."/>
            <person name="Schilde C."/>
            <person name="Kianianmomeni A."/>
            <person name="Burglin T.R."/>
            <person name="Frech C."/>
            <person name="Turcotte B."/>
            <person name="Kopec K.O."/>
            <person name="Synnott J.M."/>
            <person name="Choo C."/>
            <person name="Paponov I."/>
            <person name="Finkler A."/>
            <person name="Soon Heng Tan C."/>
            <person name="Hutchins A.P."/>
            <person name="Weinmeier T."/>
            <person name="Rattei T."/>
            <person name="Chu J.S."/>
            <person name="Gimenez G."/>
            <person name="Irimia M."/>
            <person name="Rigden D.J."/>
            <person name="Fitzpatrick D.A."/>
            <person name="Lorenzo-Morales J."/>
            <person name="Bateman A."/>
            <person name="Chiu C.H."/>
            <person name="Tang P."/>
            <person name="Hegemann P."/>
            <person name="Fromm H."/>
            <person name="Raoult D."/>
            <person name="Greub G."/>
            <person name="Miranda-Saavedra D."/>
            <person name="Chen N."/>
            <person name="Nash P."/>
            <person name="Ginger M.L."/>
            <person name="Horn M."/>
            <person name="Schaap P."/>
            <person name="Caler L."/>
            <person name="Loftus B."/>
        </authorList>
    </citation>
    <scope>NUCLEOTIDE SEQUENCE [LARGE SCALE GENOMIC DNA]</scope>
    <source>
        <strain evidence="5 6">Neff</strain>
    </source>
</reference>
<organism evidence="5 6">
    <name type="scientific">Acanthamoeba castellanii (strain ATCC 30010 / Neff)</name>
    <dbReference type="NCBI Taxonomy" id="1257118"/>
    <lineage>
        <taxon>Eukaryota</taxon>
        <taxon>Amoebozoa</taxon>
        <taxon>Discosea</taxon>
        <taxon>Longamoebia</taxon>
        <taxon>Centramoebida</taxon>
        <taxon>Acanthamoebidae</taxon>
        <taxon>Acanthamoeba</taxon>
    </lineage>
</organism>
<dbReference type="PANTHER" id="PTHR47447:SF23">
    <property type="entry name" value="PENTACOTRIPEPTIDE-REPEAT REGION OF PRORP DOMAIN-CONTAINING PROTEIN"/>
    <property type="match status" value="1"/>
</dbReference>
<dbReference type="GeneID" id="14925669"/>
<dbReference type="STRING" id="1257118.L8HJU8"/>
<feature type="repeat" description="PPR" evidence="2">
    <location>
        <begin position="181"/>
        <end position="215"/>
    </location>
</feature>
<dbReference type="InterPro" id="IPR011990">
    <property type="entry name" value="TPR-like_helical_dom_sf"/>
</dbReference>
<dbReference type="PROSITE" id="PS51375">
    <property type="entry name" value="PPR"/>
    <property type="match status" value="2"/>
</dbReference>
<dbReference type="VEuPathDB" id="AmoebaDB:ACA1_172720"/>
<dbReference type="Pfam" id="PF23276">
    <property type="entry name" value="TPR_24"/>
    <property type="match status" value="1"/>
</dbReference>
<dbReference type="Pfam" id="PF13812">
    <property type="entry name" value="PPR_3"/>
    <property type="match status" value="2"/>
</dbReference>
<accession>L8HJU8</accession>
<name>L8HJU8_ACACF</name>
<keyword evidence="6" id="KW-1185">Reference proteome</keyword>
<dbReference type="InterPro" id="IPR057027">
    <property type="entry name" value="TPR_mt"/>
</dbReference>
<protein>
    <submittedName>
        <fullName evidence="5">Pentatricopeptide repeat domain containing protein</fullName>
    </submittedName>
</protein>